<evidence type="ECO:0000259" key="4">
    <source>
        <dbReference type="PROSITE" id="PS50932"/>
    </source>
</evidence>
<dbReference type="EMBL" id="FMJD01000008">
    <property type="protein sequence ID" value="SCM76882.1"/>
    <property type="molecule type" value="Genomic_DNA"/>
</dbReference>
<accession>A0A212LH48</accession>
<evidence type="ECO:0000256" key="3">
    <source>
        <dbReference type="ARBA" id="ARBA00023163"/>
    </source>
</evidence>
<dbReference type="Pfam" id="PF13407">
    <property type="entry name" value="Peripla_BP_4"/>
    <property type="match status" value="1"/>
</dbReference>
<protein>
    <submittedName>
        <fullName evidence="5">ABC-type sugar transport system periplasmic component</fullName>
    </submittedName>
</protein>
<keyword evidence="2" id="KW-0238">DNA-binding</keyword>
<keyword evidence="3" id="KW-0804">Transcription</keyword>
<keyword evidence="5" id="KW-0762">Sugar transport</keyword>
<dbReference type="AlphaFoldDB" id="A0A212LH48"/>
<evidence type="ECO:0000313" key="5">
    <source>
        <dbReference type="EMBL" id="SCM76882.1"/>
    </source>
</evidence>
<dbReference type="InterPro" id="IPR000843">
    <property type="entry name" value="HTH_LacI"/>
</dbReference>
<dbReference type="Gene3D" id="1.10.260.40">
    <property type="entry name" value="lambda repressor-like DNA-binding domains"/>
    <property type="match status" value="1"/>
</dbReference>
<dbReference type="CDD" id="cd06307">
    <property type="entry name" value="PBP1_sugar_binding"/>
    <property type="match status" value="1"/>
</dbReference>
<dbReference type="Gene3D" id="3.40.50.2300">
    <property type="match status" value="2"/>
</dbReference>
<dbReference type="InterPro" id="IPR025997">
    <property type="entry name" value="SBP_2_dom"/>
</dbReference>
<dbReference type="PANTHER" id="PTHR30146:SF152">
    <property type="entry name" value="TRANSCRIPTIONAL REGULATORY PROTEIN"/>
    <property type="match status" value="1"/>
</dbReference>
<keyword evidence="5" id="KW-0813">Transport</keyword>
<dbReference type="PANTHER" id="PTHR30146">
    <property type="entry name" value="LACI-RELATED TRANSCRIPTIONAL REPRESSOR"/>
    <property type="match status" value="1"/>
</dbReference>
<dbReference type="SUPFAM" id="SSF53822">
    <property type="entry name" value="Periplasmic binding protein-like I"/>
    <property type="match status" value="1"/>
</dbReference>
<dbReference type="Pfam" id="PF00356">
    <property type="entry name" value="LacI"/>
    <property type="match status" value="1"/>
</dbReference>
<feature type="domain" description="HTH lacI-type" evidence="4">
    <location>
        <begin position="11"/>
        <end position="53"/>
    </location>
</feature>
<reference evidence="5" key="1">
    <citation type="submission" date="2016-08" db="EMBL/GenBank/DDBJ databases">
        <authorList>
            <person name="Seilhamer J.J."/>
        </authorList>
    </citation>
    <scope>NUCLEOTIDE SEQUENCE</scope>
    <source>
        <strain evidence="5">86</strain>
    </source>
</reference>
<keyword evidence="1" id="KW-0805">Transcription regulation</keyword>
<dbReference type="SMART" id="SM00354">
    <property type="entry name" value="HTH_LACI"/>
    <property type="match status" value="1"/>
</dbReference>
<dbReference type="InterPro" id="IPR028082">
    <property type="entry name" value="Peripla_BP_I"/>
</dbReference>
<dbReference type="GO" id="GO:0003700">
    <property type="term" value="F:DNA-binding transcription factor activity"/>
    <property type="evidence" value="ECO:0007669"/>
    <property type="project" value="TreeGrafter"/>
</dbReference>
<evidence type="ECO:0000256" key="2">
    <source>
        <dbReference type="ARBA" id="ARBA00023125"/>
    </source>
</evidence>
<proteinExistence type="predicted"/>
<dbReference type="RefSeq" id="WP_288196920.1">
    <property type="nucleotide sequence ID" value="NZ_LT608334.1"/>
</dbReference>
<organism evidence="5">
    <name type="scientific">uncultured Pleomorphomonas sp</name>
    <dbReference type="NCBI Taxonomy" id="442121"/>
    <lineage>
        <taxon>Bacteria</taxon>
        <taxon>Pseudomonadati</taxon>
        <taxon>Pseudomonadota</taxon>
        <taxon>Alphaproteobacteria</taxon>
        <taxon>Hyphomicrobiales</taxon>
        <taxon>Pleomorphomonadaceae</taxon>
        <taxon>Pleomorphomonas</taxon>
        <taxon>environmental samples</taxon>
    </lineage>
</organism>
<dbReference type="PROSITE" id="PS50932">
    <property type="entry name" value="HTH_LACI_2"/>
    <property type="match status" value="1"/>
</dbReference>
<dbReference type="InterPro" id="IPR010982">
    <property type="entry name" value="Lambda_DNA-bd_dom_sf"/>
</dbReference>
<evidence type="ECO:0000256" key="1">
    <source>
        <dbReference type="ARBA" id="ARBA00023015"/>
    </source>
</evidence>
<name>A0A212LH48_9HYPH</name>
<dbReference type="SUPFAM" id="SSF47413">
    <property type="entry name" value="lambda repressor-like DNA-binding domains"/>
    <property type="match status" value="1"/>
</dbReference>
<dbReference type="CDD" id="cd01392">
    <property type="entry name" value="HTH_LacI"/>
    <property type="match status" value="1"/>
</dbReference>
<sequence length="350" mass="39153">MADAPRRKRTPRFLEIAAEAGVSPSTVDRVLNERGSVSDKARAKVIAAASKLGVPRILPSRTHKLIHFDLLLPDDRTPFFQRLRKSFEESARFLDKRFVIHRRIVREDREDLLTRAMLEPGYPRQGLVVAAPDTLPIRQALREVIGRGEAVVAVVNVVGADGLAYVGIDNYRAGRTAGLILGRFARKPGRVMFLSNRDIWKAHFDRTAGCRDVLTASFQHLTCDRTSQETHDDDTRCYEAVTTALRTTGLAGLYNSGAGSAGIVKALNEYDPEHEVVWITHELSDDHRQYLKSGTLTMVIDQDPDMQAISALRYLVRSADTEDERPAPGEQGCEFRVYFSENFAEGAYIK</sequence>
<gene>
    <name evidence="5" type="ORF">KL86PLE_40687</name>
</gene>
<dbReference type="GO" id="GO:0000976">
    <property type="term" value="F:transcription cis-regulatory region binding"/>
    <property type="evidence" value="ECO:0007669"/>
    <property type="project" value="TreeGrafter"/>
</dbReference>